<comment type="caution">
    <text evidence="2">The sequence shown here is derived from an EMBL/GenBank/DDBJ whole genome shotgun (WGS) entry which is preliminary data.</text>
</comment>
<dbReference type="Proteomes" id="UP001187315">
    <property type="component" value="Unassembled WGS sequence"/>
</dbReference>
<sequence length="120" mass="13191">MRDFLQHRGQSGAGAPGVRLEETPDTHTFTPKGNIEPLGRFSGLDFSSARRAKFLLPLKSKRILELLACLEDDECRVPVEKGSIVWAKSDWVKAVGLFCSSGQRDDDDDDDGDDEAVLAV</sequence>
<feature type="compositionally biased region" description="Acidic residues" evidence="1">
    <location>
        <begin position="105"/>
        <end position="120"/>
    </location>
</feature>
<dbReference type="EMBL" id="JAVHJS010000007">
    <property type="protein sequence ID" value="KAK2852841.1"/>
    <property type="molecule type" value="Genomic_DNA"/>
</dbReference>
<name>A0AA88T024_TACVA</name>
<evidence type="ECO:0000313" key="2">
    <source>
        <dbReference type="EMBL" id="KAK2852841.1"/>
    </source>
</evidence>
<gene>
    <name evidence="2" type="ORF">Q7C36_008042</name>
</gene>
<reference evidence="2" key="1">
    <citation type="submission" date="2023-08" db="EMBL/GenBank/DDBJ databases">
        <title>Pelteobagrus vachellii genome.</title>
        <authorList>
            <person name="Liu H."/>
        </authorList>
    </citation>
    <scope>NUCLEOTIDE SEQUENCE</scope>
    <source>
        <strain evidence="2">PRFRI_2022a</strain>
        <tissue evidence="2">Muscle</tissue>
    </source>
</reference>
<feature type="region of interest" description="Disordered" evidence="1">
    <location>
        <begin position="1"/>
        <end position="34"/>
    </location>
</feature>
<keyword evidence="3" id="KW-1185">Reference proteome</keyword>
<protein>
    <submittedName>
        <fullName evidence="2">Uncharacterized protein</fullName>
    </submittedName>
</protein>
<evidence type="ECO:0000256" key="1">
    <source>
        <dbReference type="SAM" id="MobiDB-lite"/>
    </source>
</evidence>
<organism evidence="2 3">
    <name type="scientific">Tachysurus vachellii</name>
    <name type="common">Darkbarbel catfish</name>
    <name type="synonym">Pelteobagrus vachellii</name>
    <dbReference type="NCBI Taxonomy" id="175792"/>
    <lineage>
        <taxon>Eukaryota</taxon>
        <taxon>Metazoa</taxon>
        <taxon>Chordata</taxon>
        <taxon>Craniata</taxon>
        <taxon>Vertebrata</taxon>
        <taxon>Euteleostomi</taxon>
        <taxon>Actinopterygii</taxon>
        <taxon>Neopterygii</taxon>
        <taxon>Teleostei</taxon>
        <taxon>Ostariophysi</taxon>
        <taxon>Siluriformes</taxon>
        <taxon>Bagridae</taxon>
        <taxon>Tachysurus</taxon>
    </lineage>
</organism>
<evidence type="ECO:0000313" key="3">
    <source>
        <dbReference type="Proteomes" id="UP001187315"/>
    </source>
</evidence>
<proteinExistence type="predicted"/>
<accession>A0AA88T024</accession>
<feature type="region of interest" description="Disordered" evidence="1">
    <location>
        <begin position="101"/>
        <end position="120"/>
    </location>
</feature>
<dbReference type="AlphaFoldDB" id="A0AA88T024"/>